<accession>A0A447JBS4</accession>
<name>A0A447JBS4_SALET</name>
<dbReference type="Gene3D" id="3.20.20.20">
    <property type="entry name" value="Dihydropteroate synthase-like"/>
    <property type="match status" value="1"/>
</dbReference>
<organism evidence="2 3">
    <name type="scientific">Salmonella enterica subsp. enterica serovar Daytona</name>
    <dbReference type="NCBI Taxonomy" id="1962639"/>
    <lineage>
        <taxon>Bacteria</taxon>
        <taxon>Pseudomonadati</taxon>
        <taxon>Pseudomonadota</taxon>
        <taxon>Gammaproteobacteria</taxon>
        <taxon>Enterobacterales</taxon>
        <taxon>Enterobacteriaceae</taxon>
        <taxon>Salmonella</taxon>
    </lineage>
</organism>
<dbReference type="PROSITE" id="PS50972">
    <property type="entry name" value="PTERIN_BINDING"/>
    <property type="match status" value="1"/>
</dbReference>
<dbReference type="SUPFAM" id="SSF51717">
    <property type="entry name" value="Dihydropteroate synthetase-like"/>
    <property type="match status" value="1"/>
</dbReference>
<dbReference type="InterPro" id="IPR011005">
    <property type="entry name" value="Dihydropteroate_synth-like_sf"/>
</dbReference>
<sequence>MKLFAQGATLDLTHPHVMGILNVTPDSFSDGGAHNTLIEAVKHANLMVNAGATIIDVGGGINATRRGRSERGRRAGSRYSGTGSNRATFLKCGFLWIPLNPR</sequence>
<reference evidence="2 3" key="1">
    <citation type="submission" date="2018-12" db="EMBL/GenBank/DDBJ databases">
        <authorList>
            <consortium name="Pathogen Informatics"/>
        </authorList>
    </citation>
    <scope>NUCLEOTIDE SEQUENCE [LARGE SCALE GENOMIC DNA]</scope>
    <source>
        <strain evidence="2 3">NCTC7102</strain>
    </source>
</reference>
<evidence type="ECO:0000313" key="2">
    <source>
        <dbReference type="EMBL" id="VDY37790.1"/>
    </source>
</evidence>
<dbReference type="InterPro" id="IPR000489">
    <property type="entry name" value="Pterin-binding_dom"/>
</dbReference>
<dbReference type="EC" id="2.5.1.15" evidence="2"/>
<dbReference type="Proteomes" id="UP000281393">
    <property type="component" value="Chromosome"/>
</dbReference>
<evidence type="ECO:0000313" key="3">
    <source>
        <dbReference type="Proteomes" id="UP000281393"/>
    </source>
</evidence>
<dbReference type="PROSITE" id="PS00792">
    <property type="entry name" value="DHPS_1"/>
    <property type="match status" value="1"/>
</dbReference>
<protein>
    <submittedName>
        <fullName evidence="2">Dihydropteroate synthase</fullName>
        <ecNumber evidence="2">2.5.1.15</ecNumber>
    </submittedName>
</protein>
<dbReference type="AlphaFoldDB" id="A0A447JBS4"/>
<dbReference type="PANTHER" id="PTHR20941:SF1">
    <property type="entry name" value="FOLIC ACID SYNTHESIS PROTEIN FOL1"/>
    <property type="match status" value="1"/>
</dbReference>
<dbReference type="GO" id="GO:0046654">
    <property type="term" value="P:tetrahydrofolate biosynthetic process"/>
    <property type="evidence" value="ECO:0007669"/>
    <property type="project" value="TreeGrafter"/>
</dbReference>
<dbReference type="GO" id="GO:0004156">
    <property type="term" value="F:dihydropteroate synthase activity"/>
    <property type="evidence" value="ECO:0007669"/>
    <property type="project" value="UniProtKB-EC"/>
</dbReference>
<dbReference type="GO" id="GO:0005829">
    <property type="term" value="C:cytosol"/>
    <property type="evidence" value="ECO:0007669"/>
    <property type="project" value="TreeGrafter"/>
</dbReference>
<dbReference type="PANTHER" id="PTHR20941">
    <property type="entry name" value="FOLATE SYNTHESIS PROTEINS"/>
    <property type="match status" value="1"/>
</dbReference>
<gene>
    <name evidence="2" type="primary">folP_1</name>
    <name evidence="2" type="ORF">NCTC7102_00728</name>
</gene>
<dbReference type="Pfam" id="PF00809">
    <property type="entry name" value="Pterin_bind"/>
    <property type="match status" value="1"/>
</dbReference>
<keyword evidence="2" id="KW-0808">Transferase</keyword>
<dbReference type="InterPro" id="IPR045031">
    <property type="entry name" value="DHP_synth-like"/>
</dbReference>
<proteinExistence type="predicted"/>
<evidence type="ECO:0000259" key="1">
    <source>
        <dbReference type="PROSITE" id="PS50972"/>
    </source>
</evidence>
<feature type="domain" description="Pterin-binding" evidence="1">
    <location>
        <begin position="15"/>
        <end position="102"/>
    </location>
</feature>
<dbReference type="EMBL" id="LR133909">
    <property type="protein sequence ID" value="VDY37790.1"/>
    <property type="molecule type" value="Genomic_DNA"/>
</dbReference>